<comment type="caution">
    <text evidence="1">The sequence shown here is derived from an EMBL/GenBank/DDBJ whole genome shotgun (WGS) entry which is preliminary data.</text>
</comment>
<reference evidence="1 2" key="1">
    <citation type="submission" date="2019-03" db="EMBL/GenBank/DDBJ databases">
        <title>Dyadobacter AR-3-6 sp. nov., isolated from arctic soil.</title>
        <authorList>
            <person name="Chaudhary D.K."/>
        </authorList>
    </citation>
    <scope>NUCLEOTIDE SEQUENCE [LARGE SCALE GENOMIC DNA]</scope>
    <source>
        <strain evidence="1 2">AR-3-6</strain>
    </source>
</reference>
<accession>A0A4R5DU59</accession>
<dbReference type="Proteomes" id="UP000294850">
    <property type="component" value="Unassembled WGS sequence"/>
</dbReference>
<dbReference type="AlphaFoldDB" id="A0A4R5DU59"/>
<dbReference type="OrthoDB" id="9810277at2"/>
<name>A0A4R5DU59_9BACT</name>
<proteinExistence type="predicted"/>
<protein>
    <submittedName>
        <fullName evidence="1">Uncharacterized protein</fullName>
    </submittedName>
</protein>
<keyword evidence="2" id="KW-1185">Reference proteome</keyword>
<dbReference type="RefSeq" id="WP_131955460.1">
    <property type="nucleotide sequence ID" value="NZ_SMFL01000001.1"/>
</dbReference>
<dbReference type="EMBL" id="SMFL01000001">
    <property type="protein sequence ID" value="TDE17989.1"/>
    <property type="molecule type" value="Genomic_DNA"/>
</dbReference>
<evidence type="ECO:0000313" key="1">
    <source>
        <dbReference type="EMBL" id="TDE17989.1"/>
    </source>
</evidence>
<gene>
    <name evidence="1" type="ORF">E0F88_00040</name>
</gene>
<evidence type="ECO:0000313" key="2">
    <source>
        <dbReference type="Proteomes" id="UP000294850"/>
    </source>
</evidence>
<organism evidence="1 2">
    <name type="scientific">Dyadobacter psychrotolerans</name>
    <dbReference type="NCBI Taxonomy" id="2541721"/>
    <lineage>
        <taxon>Bacteria</taxon>
        <taxon>Pseudomonadati</taxon>
        <taxon>Bacteroidota</taxon>
        <taxon>Cytophagia</taxon>
        <taxon>Cytophagales</taxon>
        <taxon>Spirosomataceae</taxon>
        <taxon>Dyadobacter</taxon>
    </lineage>
</organism>
<sequence>MRVIEKSIAWSGESILNLKTRIDDRVCLGIKRDVHGDPMPEISSHISSRLFLIVSNLTIRTGKLTSSVGSHFCVWIWKYINRRDLEQTFITTYKKAFDCFTGPEDYELFNYYKCLRANIRAKVHAINCEQADNETDREFYLGKVKSYLRLIAEYADIG</sequence>